<evidence type="ECO:0000256" key="7">
    <source>
        <dbReference type="SAM" id="MobiDB-lite"/>
    </source>
</evidence>
<feature type="region of interest" description="Disordered" evidence="7">
    <location>
        <begin position="2153"/>
        <end position="2177"/>
    </location>
</feature>
<evidence type="ECO:0000256" key="3">
    <source>
        <dbReference type="ARBA" id="ARBA00009361"/>
    </source>
</evidence>
<evidence type="ECO:0000256" key="4">
    <source>
        <dbReference type="ARBA" id="ARBA00022640"/>
    </source>
</evidence>
<organism evidence="9">
    <name type="scientific">Campanula americana</name>
    <dbReference type="NCBI Taxonomy" id="239430"/>
    <lineage>
        <taxon>Eukaryota</taxon>
        <taxon>Viridiplantae</taxon>
        <taxon>Streptophyta</taxon>
        <taxon>Embryophyta</taxon>
        <taxon>Tracheophyta</taxon>
        <taxon>Spermatophyta</taxon>
        <taxon>Magnoliopsida</taxon>
        <taxon>eudicotyledons</taxon>
        <taxon>Gunneridae</taxon>
        <taxon>Pentapetalae</taxon>
        <taxon>asterids</taxon>
        <taxon>campanulids</taxon>
        <taxon>Asterales</taxon>
        <taxon>Campanulaceae</taxon>
        <taxon>Campanula</taxon>
    </lineage>
</organism>
<feature type="domain" description="Ycf2 N-terminal" evidence="8">
    <location>
        <begin position="259"/>
        <end position="356"/>
    </location>
</feature>
<keyword evidence="5" id="KW-0547">Nucleotide-binding</keyword>
<keyword evidence="4 9" id="KW-0934">Plastid</keyword>
<feature type="region of interest" description="Disordered" evidence="7">
    <location>
        <begin position="182"/>
        <end position="271"/>
    </location>
</feature>
<keyword evidence="9" id="KW-0150">Chloroplast</keyword>
<dbReference type="InterPro" id="IPR056777">
    <property type="entry name" value="Ycf2_N"/>
</dbReference>
<dbReference type="PANTHER" id="PTHR33078:SF96">
    <property type="entry name" value="OVULE PROTEIN"/>
    <property type="match status" value="1"/>
</dbReference>
<evidence type="ECO:0000256" key="2">
    <source>
        <dbReference type="ARBA" id="ARBA00004474"/>
    </source>
</evidence>
<dbReference type="Gene3D" id="3.40.50.300">
    <property type="entry name" value="P-loop containing nucleotide triphosphate hydrolases"/>
    <property type="match status" value="1"/>
</dbReference>
<dbReference type="SUPFAM" id="SSF52540">
    <property type="entry name" value="P-loop containing nucleoside triphosphate hydrolases"/>
    <property type="match status" value="1"/>
</dbReference>
<comment type="function">
    <text evidence="1">Probable ATPase of unknown function. Its presence in a non-photosynthetic plant (Epifagus virginiana) and experiments in tobacco indicate that it has an essential function which is probably not related to photosynthesis.</text>
</comment>
<keyword evidence="6" id="KW-0067">ATP-binding</keyword>
<feature type="compositionally biased region" description="Basic and acidic residues" evidence="7">
    <location>
        <begin position="252"/>
        <end position="269"/>
    </location>
</feature>
<dbReference type="InterPro" id="IPR027417">
    <property type="entry name" value="P-loop_NTPase"/>
</dbReference>
<feature type="domain" description="Ycf2 N-terminal" evidence="8">
    <location>
        <begin position="564"/>
        <end position="781"/>
    </location>
</feature>
<evidence type="ECO:0000256" key="5">
    <source>
        <dbReference type="ARBA" id="ARBA00022741"/>
    </source>
</evidence>
<feature type="domain" description="Ycf2 N-terminal" evidence="8">
    <location>
        <begin position="399"/>
        <end position="445"/>
    </location>
</feature>
<protein>
    <submittedName>
        <fullName evidence="9">Hypothetical chloroplast RF21</fullName>
    </submittedName>
</protein>
<reference evidence="9" key="1">
    <citation type="journal article" date="2014" name="BMC Evol. Biol.">
        <title>Correlation between sequence divergence and polymorphism reveals similar evolutionary mechanisms acting across multiple timescales in a rapidly evolving plastid genome.</title>
        <authorList>
            <person name="Barnard-Kubow K.B."/>
            <person name="Sloan D.B."/>
            <person name="Galloway L.F."/>
        </authorList>
    </citation>
    <scope>NUCLEOTIDE SEQUENCE</scope>
</reference>
<feature type="compositionally biased region" description="Acidic residues" evidence="7">
    <location>
        <begin position="185"/>
        <end position="251"/>
    </location>
</feature>
<feature type="compositionally biased region" description="Acidic residues" evidence="7">
    <location>
        <begin position="2153"/>
        <end position="2165"/>
    </location>
</feature>
<evidence type="ECO:0000259" key="8">
    <source>
        <dbReference type="Pfam" id="PF05695"/>
    </source>
</evidence>
<dbReference type="GO" id="GO:0005524">
    <property type="term" value="F:ATP binding"/>
    <property type="evidence" value="ECO:0007669"/>
    <property type="project" value="UniProtKB-KW"/>
</dbReference>
<evidence type="ECO:0000256" key="6">
    <source>
        <dbReference type="ARBA" id="ARBA00022840"/>
    </source>
</evidence>
<accession>A0A088PYE2</accession>
<dbReference type="PANTHER" id="PTHR33078">
    <property type="entry name" value="PROTEIN YCF2-RELATED"/>
    <property type="match status" value="1"/>
</dbReference>
<gene>
    <name evidence="9" type="primary">ycf2</name>
</gene>
<dbReference type="Pfam" id="PF05695">
    <property type="entry name" value="Ycf2"/>
    <property type="match status" value="4"/>
</dbReference>
<geneLocation type="chloroplast" evidence="9"/>
<proteinExistence type="inferred from homology"/>
<sequence length="2379" mass="279712">MNKQFKLFLSELKGVLKEKYNSPSNPFTSVRYLIRIFLDPRRLIKLFDPLVWRIVLSYTFNPPGLTVPMKILRFFNLTIKSGIFFVVAVLIYRSNNHINYRNLVIRKRFLREFFPLQVNSSELQNDPLEESIGPSPADRLLILLLSPPTGTKISGRRTQREIEQLIEQLIKERSSLSDASILETEQAETEQAETEQAETEQAETEQAETEQAETEQAETEQAETEQAETEQSETEQAETEQAEPEQAETEQAEPKQAERAEVERQRIEMEQEEDSIMSRLWERIEQFTRNRTRSVSFLLGEFMLRQRVNTDQKFLRKEHDFSVFRRAENAEIVKLFKIIPYLYNTVSIRPIPSDPIVPLPSGFRKFRNLQESYDKMTEFEQRFVLMLLFLSETITNPIDWQYKIVVFANNKIMEAVNQYRLIGNLIQFQSSIYRSIRNVLTRFFHNFDCIISKFIKTYKNPYILQLPIVISFQGQRQYLKTTLKAAKAVFPDYKSMVYSGEELPALYAVFPDYKSMVYSGEELSALYEDWADYIYSAYRHRGAFWLIDWLIDWLTDCDQNRLKFSLKKWKSLVDDHEPCQKISKSMLYSFYEDLKKKPETNETKRASLKSFRASLPKTYSDLSMVFDGPNWMNPVKPFRRSSLISAFYKANRLQSVTKPDYFSFYCNKRFPFYVETAPINYYHFIYRQFLNTLFIRNKKFSLGDGQKTHAFSEREILSAIQSEVSKILKSLDFPRGSDPFIRRASYSILDNRLRHRASQAIVDISGTPSLTEEEIFDLEKFVYSSSPNDPLNDPFSGIVSDEDSYEKSVTEKQIQSLEETYCQSSNINLPTLDSEVPNVDQSLSDININLDINLADLEGTNFDQSFSDININRDKNIDHLEGTNFDQSFSDININRDKNIDHLLKDLKGINHDLEEINESLSNININLDINLDDSEGTNFDESLSDINLDDLVEGINFDESLSDINLDDLVEGINFDESLSDINLDDSEGMNFPESLSAFCAKLQKILMSPSSLFDNFSALALELEKMSRKADHRRRQRDFLIKQNKLRHLYLNYLRIAARKRRMDKKKSAVSTRRSKGNLFKKYVSQTKWKLFKKYLPWVLTLSGLRYETSLFLEIVSDLWHKIWDRERRRLRVSEITVPIRICRKNWRRKWRRRRNWPTQWAREWTKLKEKWKTKFQIGPMQWSIHWTRDWMKLKEKLRLHWKKSKLHWKRDWTKSRRHWKREWTKSRIHWKREWTKSKEKLKPKLQNWAMHWMKSKEKWNKKLQKWATKFQKWDSKVFNLTPTFILIMTACKACKEGFPKLCIYLKSVWLESQLVTSDRALVILKILFALVLISFGCISLLQLLLDFLKVLITFKKVKSLIMDDLMIEIELEELLDEYPPSEWPTLELRFQNFCVGLLENMLFPSPSGLRIKTKSKFFNINLSPIFNFIKILNNELINLIKIIIKELTFVIKTRSISRTTKEIFSLLRQRKKVDAYWNQVPDWVLTNEWVEDEEREVLMQFVTLRRTRSISEILWSLTSSDGCLGKNDLLPEMIDQPGEVYLRKVIDFHKKDILNYEFDTSFLPEKRIFLALYHTMNYPQTSSDPVLSRKKPFSLRLSLAPSKSILVIGSRGIGRSYLVNYLGKNSYLPFITIFLDKFRGTVYRWDEEFEEEEEDREAAQIELPFSWLDDIDTKDEIEHLSDDIQSIHQTDWSFPNPLLGFLDLVRYKGRGKGPLAVLEDVSMDMDYETEPMDTVVYVATVYSSLQIELAKAMSPCLIWIPNIHEIYFGNSTFFTLGLLGHLLSWDCERSSSSNNLVIASTHMPQYMEPSLIDPRRFTMCIKVRKPSISQQRKHFSILSDTSGFRLEREILNIPHGFESLTLGSTAEDLAALTNEALLISLSQGKSIIDSNTMRHALHRQTWDLRAELKPINNSRILFYQIGRVVVHYKLQNHLNECPIDPISIYMNQRFCQEREPYLYRWYYQLGMNMKKLTILIYVLTCSSGLVAQELWSPSELNANNAIASGSLVDSNSDLVHGLLEIEGVLEGFLPIEKDCSQFDNRVPGLRRPEPRNPSDIVHTGFWSIIDEKQIYQKDPLAPPIVIGGIEMDLPKMFDNFIVRAPRIWSPWGFLLDWLEKKNANEVGFPSWTRALFANQIDSFIFGYDETDLEENDSQSDEIEEEEKPSPLEHKARQKRSPFYDIRDNLFADDEGHFNPYGHYNDEQNNYISEAFLQSVYATRARIRACNEQIFFGITQFIWNPGNPFLLLSEDPYLVPVLFSDPELFPDQDPESWFFTGDIKNLKKSWFIGETQAKHCDWLIQRQKFLRRQKNSLSKGSLRSTALSESYQYLSNFLVSNKTLVNQMQKLLVRKRWLFPDDVQKFFNAQYHYDPAETRKN</sequence>
<feature type="domain" description="Ycf2 N-terminal" evidence="8">
    <location>
        <begin position="3"/>
        <end position="155"/>
    </location>
</feature>
<evidence type="ECO:0000256" key="1">
    <source>
        <dbReference type="ARBA" id="ARBA00002329"/>
    </source>
</evidence>
<evidence type="ECO:0000313" key="9">
    <source>
        <dbReference type="EMBL" id="AIN75537.1"/>
    </source>
</evidence>
<dbReference type="EMBL" id="KJ920500">
    <property type="protein sequence ID" value="AIN75537.1"/>
    <property type="molecule type" value="Genomic_DNA"/>
</dbReference>
<comment type="similarity">
    <text evidence="3">Belongs to the Ycf2 family.</text>
</comment>
<comment type="subcellular location">
    <subcellularLocation>
        <location evidence="2">Plastid</location>
    </subcellularLocation>
</comment>
<dbReference type="GO" id="GO:0009536">
    <property type="term" value="C:plastid"/>
    <property type="evidence" value="ECO:0007669"/>
    <property type="project" value="UniProtKB-SubCell"/>
</dbReference>
<name>A0A088PYE2_9ASTR</name>